<feature type="domain" description="FBD" evidence="1">
    <location>
        <begin position="278"/>
        <end position="314"/>
    </location>
</feature>
<organism evidence="3 4">
    <name type="scientific">Eruca vesicaria subsp. sativa</name>
    <name type="common">Garden rocket</name>
    <name type="synonym">Eruca sativa</name>
    <dbReference type="NCBI Taxonomy" id="29727"/>
    <lineage>
        <taxon>Eukaryota</taxon>
        <taxon>Viridiplantae</taxon>
        <taxon>Streptophyta</taxon>
        <taxon>Embryophyta</taxon>
        <taxon>Tracheophyta</taxon>
        <taxon>Spermatophyta</taxon>
        <taxon>Magnoliopsida</taxon>
        <taxon>eudicotyledons</taxon>
        <taxon>Gunneridae</taxon>
        <taxon>Pentapetalae</taxon>
        <taxon>rosids</taxon>
        <taxon>malvids</taxon>
        <taxon>Brassicales</taxon>
        <taxon>Brassicaceae</taxon>
        <taxon>Brassiceae</taxon>
        <taxon>Eruca</taxon>
    </lineage>
</organism>
<reference evidence="3 4" key="1">
    <citation type="submission" date="2022-03" db="EMBL/GenBank/DDBJ databases">
        <authorList>
            <person name="Macdonald S."/>
            <person name="Ahmed S."/>
            <person name="Newling K."/>
        </authorList>
    </citation>
    <scope>NUCLEOTIDE SEQUENCE [LARGE SCALE GENOMIC DNA]</scope>
</reference>
<dbReference type="Pfam" id="PF24758">
    <property type="entry name" value="LRR_At5g56370"/>
    <property type="match status" value="1"/>
</dbReference>
<dbReference type="InterPro" id="IPR055411">
    <property type="entry name" value="LRR_FXL15/At3g58940/PEG3-like"/>
</dbReference>
<dbReference type="InterPro" id="IPR032675">
    <property type="entry name" value="LRR_dom_sf"/>
</dbReference>
<dbReference type="PANTHER" id="PTHR31900:SF34">
    <property type="entry name" value="EMB|CAB62440.1-RELATED"/>
    <property type="match status" value="1"/>
</dbReference>
<dbReference type="Proteomes" id="UP001642260">
    <property type="component" value="Unassembled WGS sequence"/>
</dbReference>
<dbReference type="Gene3D" id="3.80.10.10">
    <property type="entry name" value="Ribonuclease Inhibitor"/>
    <property type="match status" value="1"/>
</dbReference>
<comment type="caution">
    <text evidence="3">The sequence shown here is derived from an EMBL/GenBank/DDBJ whole genome shotgun (WGS) entry which is preliminary data.</text>
</comment>
<feature type="domain" description="F-box/LRR-repeat protein 15/At3g58940/PEG3-like LRR" evidence="2">
    <location>
        <begin position="15"/>
        <end position="159"/>
    </location>
</feature>
<evidence type="ECO:0000313" key="3">
    <source>
        <dbReference type="EMBL" id="CAH8384114.1"/>
    </source>
</evidence>
<dbReference type="SUPFAM" id="SSF52058">
    <property type="entry name" value="L domain-like"/>
    <property type="match status" value="1"/>
</dbReference>
<name>A0ABC8LK83_ERUVS</name>
<evidence type="ECO:0000259" key="2">
    <source>
        <dbReference type="Pfam" id="PF24758"/>
    </source>
</evidence>
<dbReference type="InterPro" id="IPR006566">
    <property type="entry name" value="FBD"/>
</dbReference>
<sequence>MHLFVGCFCLPTDIETWVGVAVSRGVRDLLFYQYSRISHEPLRLPRSLYTCETLVTLSLLHAFIADVPLNICFMSLKSLSLEFVDFFSDDDIFHRLLSGCPVLQDLKLIRCSSHTNVRAFKIMVPSLHNLTVDDFGEPAPGVDVGYVIKAPCLKSLTINNLFGWFYSLVKMPYLVTANIKLPHGDSKKFLGCVTSARHLSLCVKQPMDSYPIGDFSQLVSLKVCACSLEWYRLILRRAPKLRVLRFQGQTNLVPTPYLNDRKKCYCSSGDVQTQWERPSSVPECLVTSLETVEWIDYKGTESENKEIKYLSENSGGQLKTIRLRDIEF</sequence>
<evidence type="ECO:0000313" key="4">
    <source>
        <dbReference type="Proteomes" id="UP001642260"/>
    </source>
</evidence>
<gene>
    <name evidence="3" type="ORF">ERUC_LOCUS36597</name>
</gene>
<keyword evidence="4" id="KW-1185">Reference proteome</keyword>
<evidence type="ECO:0008006" key="5">
    <source>
        <dbReference type="Google" id="ProtNLM"/>
    </source>
</evidence>
<dbReference type="EMBL" id="CAKOAT010601821">
    <property type="protein sequence ID" value="CAH8384114.1"/>
    <property type="molecule type" value="Genomic_DNA"/>
</dbReference>
<protein>
    <recommendedName>
        <fullName evidence="5">FBD domain-containing protein</fullName>
    </recommendedName>
</protein>
<evidence type="ECO:0000259" key="1">
    <source>
        <dbReference type="Pfam" id="PF08387"/>
    </source>
</evidence>
<dbReference type="PANTHER" id="PTHR31900">
    <property type="entry name" value="F-BOX/RNI SUPERFAMILY PROTEIN-RELATED"/>
    <property type="match status" value="1"/>
</dbReference>
<dbReference type="InterPro" id="IPR050232">
    <property type="entry name" value="FBL13/AtMIF1-like"/>
</dbReference>
<accession>A0ABC8LK83</accession>
<proteinExistence type="predicted"/>
<dbReference type="AlphaFoldDB" id="A0ABC8LK83"/>
<dbReference type="Pfam" id="PF08387">
    <property type="entry name" value="FBD"/>
    <property type="match status" value="1"/>
</dbReference>